<accession>A0A699H5F8</accession>
<gene>
    <name evidence="1" type="ORF">Tci_328607</name>
</gene>
<dbReference type="PANTHER" id="PTHR35317:SF23">
    <property type="entry name" value="OS04G0629600 PROTEIN"/>
    <property type="match status" value="1"/>
</dbReference>
<dbReference type="Pfam" id="PF14223">
    <property type="entry name" value="Retrotran_gag_2"/>
    <property type="match status" value="1"/>
</dbReference>
<dbReference type="PANTHER" id="PTHR35317">
    <property type="entry name" value="OS04G0629600 PROTEIN"/>
    <property type="match status" value="1"/>
</dbReference>
<evidence type="ECO:0000313" key="1">
    <source>
        <dbReference type="EMBL" id="GEX56632.1"/>
    </source>
</evidence>
<reference evidence="1" key="1">
    <citation type="journal article" date="2019" name="Sci. Rep.">
        <title>Draft genome of Tanacetum cinerariifolium, the natural source of mosquito coil.</title>
        <authorList>
            <person name="Yamashiro T."/>
            <person name="Shiraishi A."/>
            <person name="Satake H."/>
            <person name="Nakayama K."/>
        </authorList>
    </citation>
    <scope>NUCLEOTIDE SEQUENCE</scope>
</reference>
<proteinExistence type="predicted"/>
<dbReference type="EMBL" id="BKCJ010116007">
    <property type="protein sequence ID" value="GEX56632.1"/>
    <property type="molecule type" value="Genomic_DNA"/>
</dbReference>
<protein>
    <submittedName>
        <fullName evidence="1">Ribonuclease H-like domain-containing protein</fullName>
    </submittedName>
</protein>
<sequence>MAKTDENTTNPPTPQALHTLSTIKLLILKKGEYDIWVMKMEHYLEHTDYPIWEVIQKGNGPIQVSIDTHGQIRVLPPKTAEEILARERERKVRTTLLMAISEDHLAKFHKMTDAKEMREVIKSRFGGNDESKKMRNYILKQQFESFYVSNSEGLHKGYDRFQSLLSQLETHGAGVSTEDANKKFLRVFEYDVKGSTGSTSSIQNVAFVSSDNTRSTNEVNTAYGVSTSSGYNSQREGSFLYTDELMYSFFANQSSGLKLNHEDLEQLDQFDLEEMDLKWQLSLTRTKLSALISMVTIDGEGVDWTGHAKDDTEDYALMAFNSSNLGSDTEIAKVKGMHAVPSPMTEIYMPPKSDFRTDDSKFTYSLKQSKNGESDAKTSDLASCESNYSVETLESMPKPVESKPKAVSKPKVWSDAPMIEEYESESNDEYVFKATVEQEIPSCASINTVKHVKSPRFPVNAARQKFSSQAASTSTVRKVNTARQTVNAIRPKDNLFKSHTLIRRPFNRTTAPKAHFTNHKVNNDRDKKLVLLGAIRKLLLRPQQAVIGDPIDITGTKSPNTIVDQNLENVLILKIH</sequence>
<comment type="caution">
    <text evidence="1">The sequence shown here is derived from an EMBL/GenBank/DDBJ whole genome shotgun (WGS) entry which is preliminary data.</text>
</comment>
<organism evidence="1">
    <name type="scientific">Tanacetum cinerariifolium</name>
    <name type="common">Dalmatian daisy</name>
    <name type="synonym">Chrysanthemum cinerariifolium</name>
    <dbReference type="NCBI Taxonomy" id="118510"/>
    <lineage>
        <taxon>Eukaryota</taxon>
        <taxon>Viridiplantae</taxon>
        <taxon>Streptophyta</taxon>
        <taxon>Embryophyta</taxon>
        <taxon>Tracheophyta</taxon>
        <taxon>Spermatophyta</taxon>
        <taxon>Magnoliopsida</taxon>
        <taxon>eudicotyledons</taxon>
        <taxon>Gunneridae</taxon>
        <taxon>Pentapetalae</taxon>
        <taxon>asterids</taxon>
        <taxon>campanulids</taxon>
        <taxon>Asterales</taxon>
        <taxon>Asteraceae</taxon>
        <taxon>Asteroideae</taxon>
        <taxon>Anthemideae</taxon>
        <taxon>Anthemidinae</taxon>
        <taxon>Tanacetum</taxon>
    </lineage>
</organism>
<dbReference type="AlphaFoldDB" id="A0A699H5F8"/>
<name>A0A699H5F8_TANCI</name>